<dbReference type="Proteomes" id="UP000031938">
    <property type="component" value="Unassembled WGS sequence"/>
</dbReference>
<sequence>MVLLNLPVDFRFNQLVPKPTMVFNMTFYLKPCRANNDQQDE</sequence>
<reference evidence="1 2" key="1">
    <citation type="submission" date="2015-01" db="EMBL/GenBank/DDBJ databases">
        <title>Genome sequencing of Jeotgalibacillus soli.</title>
        <authorList>
            <person name="Goh K.M."/>
            <person name="Chan K.-G."/>
            <person name="Yaakop A.S."/>
            <person name="Ee R."/>
            <person name="Gan H.M."/>
            <person name="Chan C.S."/>
        </authorList>
    </citation>
    <scope>NUCLEOTIDE SEQUENCE [LARGE SCALE GENOMIC DNA]</scope>
    <source>
        <strain evidence="1 2">P9</strain>
    </source>
</reference>
<organism evidence="1 2">
    <name type="scientific">Jeotgalibacillus soli</name>
    <dbReference type="NCBI Taxonomy" id="889306"/>
    <lineage>
        <taxon>Bacteria</taxon>
        <taxon>Bacillati</taxon>
        <taxon>Bacillota</taxon>
        <taxon>Bacilli</taxon>
        <taxon>Bacillales</taxon>
        <taxon>Caryophanaceae</taxon>
        <taxon>Jeotgalibacillus</taxon>
    </lineage>
</organism>
<protein>
    <submittedName>
        <fullName evidence="1">Uncharacterized protein</fullName>
    </submittedName>
</protein>
<gene>
    <name evidence="1" type="ORF">KP78_19470</name>
</gene>
<dbReference type="STRING" id="889306.KP78_19470"/>
<evidence type="ECO:0000313" key="2">
    <source>
        <dbReference type="Proteomes" id="UP000031938"/>
    </source>
</evidence>
<name>A0A0C2VNM2_9BACL</name>
<keyword evidence="2" id="KW-1185">Reference proteome</keyword>
<dbReference type="PATRIC" id="fig|889306.3.peg.1966"/>
<proteinExistence type="predicted"/>
<comment type="caution">
    <text evidence="1">The sequence shown here is derived from an EMBL/GenBank/DDBJ whole genome shotgun (WGS) entry which is preliminary data.</text>
</comment>
<dbReference type="AlphaFoldDB" id="A0A0C2VNM2"/>
<accession>A0A0C2VNM2</accession>
<dbReference type="EMBL" id="JXRP01000017">
    <property type="protein sequence ID" value="KIL45598.1"/>
    <property type="molecule type" value="Genomic_DNA"/>
</dbReference>
<evidence type="ECO:0000313" key="1">
    <source>
        <dbReference type="EMBL" id="KIL45598.1"/>
    </source>
</evidence>